<feature type="transmembrane region" description="Helical" evidence="12">
    <location>
        <begin position="45"/>
        <end position="64"/>
    </location>
</feature>
<feature type="transmembrane region" description="Helical" evidence="12">
    <location>
        <begin position="275"/>
        <end position="293"/>
    </location>
</feature>
<keyword evidence="5 12" id="KW-0812">Transmembrane</keyword>
<feature type="transmembrane region" description="Helical" evidence="12">
    <location>
        <begin position="251"/>
        <end position="269"/>
    </location>
</feature>
<keyword evidence="9 12" id="KW-0472">Membrane</keyword>
<feature type="transmembrane region" description="Helical" evidence="12">
    <location>
        <begin position="300"/>
        <end position="318"/>
    </location>
</feature>
<feature type="region of interest" description="Disordered" evidence="11">
    <location>
        <begin position="421"/>
        <end position="440"/>
    </location>
</feature>
<evidence type="ECO:0000256" key="2">
    <source>
        <dbReference type="ARBA" id="ARBA00005551"/>
    </source>
</evidence>
<proteinExistence type="inferred from homology"/>
<feature type="transmembrane region" description="Helical" evidence="12">
    <location>
        <begin position="84"/>
        <end position="105"/>
    </location>
</feature>
<feature type="transmembrane region" description="Helical" evidence="12">
    <location>
        <begin position="330"/>
        <end position="352"/>
    </location>
</feature>
<feature type="domain" description="Cation/H+ exchanger transmembrane" evidence="13">
    <location>
        <begin position="31"/>
        <end position="417"/>
    </location>
</feature>
<evidence type="ECO:0000256" key="1">
    <source>
        <dbReference type="ARBA" id="ARBA00004141"/>
    </source>
</evidence>
<evidence type="ECO:0000256" key="10">
    <source>
        <dbReference type="ARBA" id="ARBA00023201"/>
    </source>
</evidence>
<accession>A0ABV0AXD2</accession>
<reference evidence="14 15" key="1">
    <citation type="submission" date="2024-05" db="EMBL/GenBank/DDBJ databases">
        <title>Microbispora sp.ZYX-F-249.</title>
        <authorList>
            <person name="Xie H."/>
        </authorList>
    </citation>
    <scope>NUCLEOTIDE SEQUENCE [LARGE SCALE GENOMIC DNA]</scope>
    <source>
        <strain evidence="14 15">ZYX-F-249</strain>
    </source>
</reference>
<evidence type="ECO:0000256" key="12">
    <source>
        <dbReference type="SAM" id="Phobius"/>
    </source>
</evidence>
<keyword evidence="15" id="KW-1185">Reference proteome</keyword>
<dbReference type="InterPro" id="IPR038770">
    <property type="entry name" value="Na+/solute_symporter_sf"/>
</dbReference>
<dbReference type="Gene3D" id="1.20.1530.20">
    <property type="match status" value="1"/>
</dbReference>
<dbReference type="EMBL" id="JBDJAW010000040">
    <property type="protein sequence ID" value="MEN3539935.1"/>
    <property type="molecule type" value="Genomic_DNA"/>
</dbReference>
<organism evidence="14 15">
    <name type="scientific">Microbispora maris</name>
    <dbReference type="NCBI Taxonomy" id="3144104"/>
    <lineage>
        <taxon>Bacteria</taxon>
        <taxon>Bacillati</taxon>
        <taxon>Actinomycetota</taxon>
        <taxon>Actinomycetes</taxon>
        <taxon>Streptosporangiales</taxon>
        <taxon>Streptosporangiaceae</taxon>
        <taxon>Microbispora</taxon>
    </lineage>
</organism>
<evidence type="ECO:0000259" key="13">
    <source>
        <dbReference type="Pfam" id="PF00999"/>
    </source>
</evidence>
<evidence type="ECO:0000256" key="9">
    <source>
        <dbReference type="ARBA" id="ARBA00023136"/>
    </source>
</evidence>
<keyword evidence="4" id="KW-0050">Antiport</keyword>
<feature type="transmembrane region" description="Helical" evidence="12">
    <location>
        <begin position="114"/>
        <end position="136"/>
    </location>
</feature>
<feature type="transmembrane region" description="Helical" evidence="12">
    <location>
        <begin position="182"/>
        <end position="205"/>
    </location>
</feature>
<feature type="transmembrane region" description="Helical" evidence="12">
    <location>
        <begin position="12"/>
        <end position="33"/>
    </location>
</feature>
<evidence type="ECO:0000256" key="4">
    <source>
        <dbReference type="ARBA" id="ARBA00022449"/>
    </source>
</evidence>
<evidence type="ECO:0000256" key="7">
    <source>
        <dbReference type="ARBA" id="ARBA00023053"/>
    </source>
</evidence>
<evidence type="ECO:0000256" key="11">
    <source>
        <dbReference type="SAM" id="MobiDB-lite"/>
    </source>
</evidence>
<evidence type="ECO:0000256" key="3">
    <source>
        <dbReference type="ARBA" id="ARBA00022448"/>
    </source>
</evidence>
<evidence type="ECO:0000256" key="5">
    <source>
        <dbReference type="ARBA" id="ARBA00022692"/>
    </source>
</evidence>
<keyword evidence="7" id="KW-0915">Sodium</keyword>
<evidence type="ECO:0000256" key="6">
    <source>
        <dbReference type="ARBA" id="ARBA00022989"/>
    </source>
</evidence>
<feature type="transmembrane region" description="Helical" evidence="12">
    <location>
        <begin position="217"/>
        <end position="239"/>
    </location>
</feature>
<keyword evidence="8" id="KW-0406">Ion transport</keyword>
<sequence>MDASPVPVAPIGAHQLLLLLLQIGVLLGTALALGRAARRVGLPPVIGELGAGVLLGPSLLGQVAPGLSGWLLPHDPAQTHMLDAVGQIGVLLLVGVTGMSMDLALMRRTGATSLLVSGGGLLVPLACGVLLGFGLPAALLAPGGDRQVFAWFLGVAMCVSAIPVIAKVLLELRLLHRRVGQLIVNASALDDVVGWLLLSVVSAMATTGLRAGSVVSSVLYLALVVAIAAFVGRPVVAALLRLSARSPESGVTVAVAVLVVFLCAAGTQALGMEAVFGGFLGGILLGAASGRQLRMRLASLRTVVMSVFAPLFFATAGLRVDLTALARPVVVAAALAVLAVAVAGKFAGAYLGARAGRLGHWEGIALGAGLNARGVIEVVIAMAGLRLGVLSGEMYTIVVLVAIVTSLVAPPMLRFAVRRMQGPTTEERERERELALEPLP</sequence>
<comment type="caution">
    <text evidence="14">The sequence shown here is derived from an EMBL/GenBank/DDBJ whole genome shotgun (WGS) entry which is preliminary data.</text>
</comment>
<dbReference type="RefSeq" id="WP_346229809.1">
    <property type="nucleotide sequence ID" value="NZ_JBDJAW010000040.1"/>
</dbReference>
<evidence type="ECO:0000313" key="15">
    <source>
        <dbReference type="Proteomes" id="UP001447516"/>
    </source>
</evidence>
<dbReference type="PANTHER" id="PTHR43562">
    <property type="entry name" value="NAPA-TYPE SODIUM/HYDROGEN ANTIPORTER"/>
    <property type="match status" value="1"/>
</dbReference>
<comment type="similarity">
    <text evidence="2">Belongs to the monovalent cation:proton antiporter 2 (CPA2) transporter (TC 2.A.37) family.</text>
</comment>
<evidence type="ECO:0000313" key="14">
    <source>
        <dbReference type="EMBL" id="MEN3539935.1"/>
    </source>
</evidence>
<protein>
    <submittedName>
        <fullName evidence="14">Cation:proton antiporter</fullName>
    </submittedName>
</protein>
<dbReference type="PANTHER" id="PTHR43562:SF3">
    <property type="entry name" value="SODIUM ION_PROTON EXCHANGER (EUROFUNG)"/>
    <property type="match status" value="1"/>
</dbReference>
<evidence type="ECO:0000256" key="8">
    <source>
        <dbReference type="ARBA" id="ARBA00023065"/>
    </source>
</evidence>
<feature type="transmembrane region" description="Helical" evidence="12">
    <location>
        <begin position="364"/>
        <end position="388"/>
    </location>
</feature>
<name>A0ABV0AXD2_9ACTN</name>
<dbReference type="Pfam" id="PF00999">
    <property type="entry name" value="Na_H_Exchanger"/>
    <property type="match status" value="1"/>
</dbReference>
<dbReference type="InterPro" id="IPR006153">
    <property type="entry name" value="Cation/H_exchanger_TM"/>
</dbReference>
<comment type="subcellular location">
    <subcellularLocation>
        <location evidence="1">Membrane</location>
        <topology evidence="1">Multi-pass membrane protein</topology>
    </subcellularLocation>
</comment>
<keyword evidence="10" id="KW-0739">Sodium transport</keyword>
<dbReference type="Proteomes" id="UP001447516">
    <property type="component" value="Unassembled WGS sequence"/>
</dbReference>
<keyword evidence="6 12" id="KW-1133">Transmembrane helix</keyword>
<feature type="transmembrane region" description="Helical" evidence="12">
    <location>
        <begin position="394"/>
        <end position="413"/>
    </location>
</feature>
<gene>
    <name evidence="14" type="ORF">AAH991_32830</name>
</gene>
<keyword evidence="3" id="KW-0813">Transport</keyword>
<feature type="compositionally biased region" description="Basic and acidic residues" evidence="11">
    <location>
        <begin position="425"/>
        <end position="440"/>
    </location>
</feature>
<feature type="transmembrane region" description="Helical" evidence="12">
    <location>
        <begin position="148"/>
        <end position="170"/>
    </location>
</feature>